<dbReference type="InterPro" id="IPR052614">
    <property type="entry name" value="CFAP65"/>
</dbReference>
<dbReference type="PANTHER" id="PTHR46127">
    <property type="entry name" value="CILIA- AND FLAGELLA-ASSOCIATED PROTEIN 65"/>
    <property type="match status" value="1"/>
</dbReference>
<dbReference type="PANTHER" id="PTHR46127:SF1">
    <property type="entry name" value="CILIA- AND FLAGELLA-ASSOCIATED PROTEIN 65"/>
    <property type="match status" value="1"/>
</dbReference>
<keyword evidence="2" id="KW-1133">Transmembrane helix</keyword>
<evidence type="ECO:0000313" key="4">
    <source>
        <dbReference type="EMBL" id="GCE18048.1"/>
    </source>
</evidence>
<dbReference type="AlphaFoldDB" id="A0A402AFZ9"/>
<protein>
    <recommendedName>
        <fullName evidence="3">BACON domain-containing protein</fullName>
    </recommendedName>
</protein>
<dbReference type="OrthoDB" id="137036at2"/>
<dbReference type="InterPro" id="IPR013783">
    <property type="entry name" value="Ig-like_fold"/>
</dbReference>
<dbReference type="RefSeq" id="WP_126549645.1">
    <property type="nucleotide sequence ID" value="NZ_BIFS01000001.1"/>
</dbReference>
<evidence type="ECO:0000313" key="5">
    <source>
        <dbReference type="Proteomes" id="UP000287188"/>
    </source>
</evidence>
<proteinExistence type="predicted"/>
<sequence length="717" mass="75373">MNTRRCIYCQALQLAEAQTCSRCGHELAHAPVRGMQQDSMPLAASHRAGHTVGLHPEDQPYQSSMMMAQRPASDEKEPLPRSKQAPEHIVFPSTLEASAVKARRTALLRQRTASNRLGNERDAVRWSLPARRNVGFSRRTISSLLTLSCIFLLLSVSIIAFVLIGRHATIATAVIQATPDTLRADDTFTLSGRGFSPHDEITFFHDNHHNFLDENGQPLSIHTDNLGAFSLQAQIPGDWGVGVHQIDAVDSARSVEAVTDIHIKEPSTQPSALQLSQHDSSFPAAAPGIISSQSIILSNTGGGQLSWAASSDQTWLSTSPSSGTFSGSQSVQIVVNRGNLVPQPYSGHITFTQKGNSSVALVVNVSMEVTPAPAVLTLSTTRLHYSASNSQDPADQSITLHNSGQKASSWSITTAMGNNSNWFTVSPDHDELAPGASETLIVSAHSYHLAASTYQGTIQFSGGTDASIGVVMDVVEAGNLVASPPALNFTALAGQAAANQTVTLQNSGGFALDWESSVATTDQGKWLQILPGSGSLVGGEQLPVTVSATAKGLRPGSYQGTITFTSSSGNIRQLAVALVVTAPPTPAINAQPGSLSFTAVKGHDSPAQTITVQNTGNTNLQCTIVVDGIDKSLLTVIPSQGNIKAGESITLTVVLHTPQNGFTLSTATILITGTAPDSTTVQQKVQVNISSAAPAQAATPLPAKTARAAVWQSQRPG</sequence>
<evidence type="ECO:0000259" key="3">
    <source>
        <dbReference type="Pfam" id="PF19190"/>
    </source>
</evidence>
<feature type="transmembrane region" description="Helical" evidence="2">
    <location>
        <begin position="141"/>
        <end position="164"/>
    </location>
</feature>
<evidence type="ECO:0000256" key="1">
    <source>
        <dbReference type="SAM" id="MobiDB-lite"/>
    </source>
</evidence>
<name>A0A402AFZ9_9CHLR</name>
<keyword evidence="5" id="KW-1185">Reference proteome</keyword>
<feature type="region of interest" description="Disordered" evidence="1">
    <location>
        <begin position="64"/>
        <end position="83"/>
    </location>
</feature>
<gene>
    <name evidence="4" type="ORF">KDK_18480</name>
</gene>
<dbReference type="Gene3D" id="2.60.40.10">
    <property type="entry name" value="Immunoglobulins"/>
    <property type="match status" value="4"/>
</dbReference>
<evidence type="ECO:0000256" key="2">
    <source>
        <dbReference type="SAM" id="Phobius"/>
    </source>
</evidence>
<dbReference type="NCBIfam" id="NF012200">
    <property type="entry name" value="choice_anch_D"/>
    <property type="match status" value="1"/>
</dbReference>
<feature type="domain" description="BACON" evidence="3">
    <location>
        <begin position="388"/>
        <end position="465"/>
    </location>
</feature>
<dbReference type="InterPro" id="IPR024361">
    <property type="entry name" value="BACON"/>
</dbReference>
<dbReference type="EMBL" id="BIFS01000001">
    <property type="protein sequence ID" value="GCE18048.1"/>
    <property type="molecule type" value="Genomic_DNA"/>
</dbReference>
<keyword evidence="2" id="KW-0472">Membrane</keyword>
<dbReference type="Pfam" id="PF19190">
    <property type="entry name" value="BACON_2"/>
    <property type="match status" value="3"/>
</dbReference>
<keyword evidence="2" id="KW-0812">Transmembrane</keyword>
<feature type="domain" description="BACON" evidence="3">
    <location>
        <begin position="482"/>
        <end position="568"/>
    </location>
</feature>
<accession>A0A402AFZ9</accession>
<feature type="domain" description="BACON" evidence="3">
    <location>
        <begin position="291"/>
        <end position="363"/>
    </location>
</feature>
<reference evidence="5" key="1">
    <citation type="submission" date="2018-12" db="EMBL/GenBank/DDBJ databases">
        <title>Tengunoibacter tsumagoiensis gen. nov., sp. nov., Dictyobacter kobayashii sp. nov., D. alpinus sp. nov., and D. joshuensis sp. nov. and description of Dictyobacteraceae fam. nov. within the order Ktedonobacterales isolated from Tengu-no-mugimeshi.</title>
        <authorList>
            <person name="Wang C.M."/>
            <person name="Zheng Y."/>
            <person name="Sakai Y."/>
            <person name="Toyoda A."/>
            <person name="Minakuchi Y."/>
            <person name="Abe K."/>
            <person name="Yokota A."/>
            <person name="Yabe S."/>
        </authorList>
    </citation>
    <scope>NUCLEOTIDE SEQUENCE [LARGE SCALE GENOMIC DNA]</scope>
    <source>
        <strain evidence="5">Uno11</strain>
    </source>
</reference>
<comment type="caution">
    <text evidence="4">The sequence shown here is derived from an EMBL/GenBank/DDBJ whole genome shotgun (WGS) entry which is preliminary data.</text>
</comment>
<feature type="compositionally biased region" description="Basic and acidic residues" evidence="1">
    <location>
        <begin position="72"/>
        <end position="83"/>
    </location>
</feature>
<dbReference type="Proteomes" id="UP000287188">
    <property type="component" value="Unassembled WGS sequence"/>
</dbReference>
<organism evidence="4 5">
    <name type="scientific">Dictyobacter kobayashii</name>
    <dbReference type="NCBI Taxonomy" id="2014872"/>
    <lineage>
        <taxon>Bacteria</taxon>
        <taxon>Bacillati</taxon>
        <taxon>Chloroflexota</taxon>
        <taxon>Ktedonobacteria</taxon>
        <taxon>Ktedonobacterales</taxon>
        <taxon>Dictyobacteraceae</taxon>
        <taxon>Dictyobacter</taxon>
    </lineage>
</organism>